<keyword evidence="7 8" id="KW-0472">Membrane</keyword>
<evidence type="ECO:0000256" key="6">
    <source>
        <dbReference type="ARBA" id="ARBA00022989"/>
    </source>
</evidence>
<organism evidence="10 11">
    <name type="scientific">Oryzomicrobium terrae</name>
    <dbReference type="NCBI Taxonomy" id="1735038"/>
    <lineage>
        <taxon>Bacteria</taxon>
        <taxon>Pseudomonadati</taxon>
        <taxon>Pseudomonadota</taxon>
        <taxon>Betaproteobacteria</taxon>
        <taxon>Rhodocyclales</taxon>
        <taxon>Rhodocyclaceae</taxon>
        <taxon>Oryzomicrobium</taxon>
    </lineage>
</organism>
<keyword evidence="11" id="KW-1185">Reference proteome</keyword>
<name>A0A5C1E8I6_9RHOO</name>
<keyword evidence="5 8" id="KW-0812">Transmembrane</keyword>
<keyword evidence="6 8" id="KW-1133">Transmembrane helix</keyword>
<evidence type="ECO:0000256" key="7">
    <source>
        <dbReference type="ARBA" id="ARBA00023136"/>
    </source>
</evidence>
<evidence type="ECO:0000256" key="3">
    <source>
        <dbReference type="ARBA" id="ARBA00022448"/>
    </source>
</evidence>
<gene>
    <name evidence="10" type="ORF">OTERR_18100</name>
</gene>
<dbReference type="GO" id="GO:0140359">
    <property type="term" value="F:ABC-type transporter activity"/>
    <property type="evidence" value="ECO:0007669"/>
    <property type="project" value="InterPro"/>
</dbReference>
<sequence>MLAALIRKEFLALSRDLHGLGALFLMPLLFIVVMSLALKNAYNPPADTLGYAIVQADRGAAATVFVDRWAERHGQPRPLPENWRAALAGNRLKYVLVVEDDFSATVAAPQAPAAPPLRLVTEPGLDGGVQRVTAAQVAALVGEVRAQFLMERFMGLAPAGAAEIDRFIATERGGAAGEAGRSGRLTAVQHSVPAWLIFGMFFVVAAMANLLVQERADGTLLRLSALGVPDGIQVAAKAIPYFAVNAVQALLMLAVGVWLMPLLGGDGLSLAGVSIAALTTILAAVSAAAVGLALCVACLVRSHAQANAIGPVINILMAAVGGIMVPTFIMPAAMQRVAALSPMNWALDGLVEALVRGGGLVQVLPQTGRLALFAAAMLLAARFLFSRKTVS</sequence>
<dbReference type="GO" id="GO:0005886">
    <property type="term" value="C:plasma membrane"/>
    <property type="evidence" value="ECO:0007669"/>
    <property type="project" value="UniProtKB-SubCell"/>
</dbReference>
<dbReference type="PROSITE" id="PS51012">
    <property type="entry name" value="ABC_TM2"/>
    <property type="match status" value="1"/>
</dbReference>
<dbReference type="PANTHER" id="PTHR30294">
    <property type="entry name" value="MEMBRANE COMPONENT OF ABC TRANSPORTER YHHJ-RELATED"/>
    <property type="match status" value="1"/>
</dbReference>
<dbReference type="KEGG" id="otr:OTERR_18100"/>
<evidence type="ECO:0000313" key="10">
    <source>
        <dbReference type="EMBL" id="QEL65286.1"/>
    </source>
</evidence>
<dbReference type="EMBL" id="CP022579">
    <property type="protein sequence ID" value="QEL65286.1"/>
    <property type="molecule type" value="Genomic_DNA"/>
</dbReference>
<evidence type="ECO:0000256" key="2">
    <source>
        <dbReference type="ARBA" id="ARBA00007783"/>
    </source>
</evidence>
<dbReference type="InterPro" id="IPR051449">
    <property type="entry name" value="ABC-2_transporter_component"/>
</dbReference>
<evidence type="ECO:0000259" key="9">
    <source>
        <dbReference type="PROSITE" id="PS51012"/>
    </source>
</evidence>
<feature type="transmembrane region" description="Helical" evidence="8">
    <location>
        <begin position="242"/>
        <end position="263"/>
    </location>
</feature>
<feature type="transmembrane region" description="Helical" evidence="8">
    <location>
        <begin position="192"/>
        <end position="212"/>
    </location>
</feature>
<dbReference type="Proteomes" id="UP000323671">
    <property type="component" value="Chromosome"/>
</dbReference>
<evidence type="ECO:0000256" key="4">
    <source>
        <dbReference type="ARBA" id="ARBA00022475"/>
    </source>
</evidence>
<feature type="transmembrane region" description="Helical" evidence="8">
    <location>
        <begin position="20"/>
        <end position="38"/>
    </location>
</feature>
<keyword evidence="4" id="KW-1003">Cell membrane</keyword>
<protein>
    <submittedName>
        <fullName evidence="10">ABC transporter permease protein</fullName>
    </submittedName>
</protein>
<accession>A0A5C1E8I6</accession>
<feature type="transmembrane region" description="Helical" evidence="8">
    <location>
        <begin position="312"/>
        <end position="334"/>
    </location>
</feature>
<dbReference type="InterPro" id="IPR047817">
    <property type="entry name" value="ABC2_TM_bact-type"/>
</dbReference>
<evidence type="ECO:0000256" key="8">
    <source>
        <dbReference type="SAM" id="Phobius"/>
    </source>
</evidence>
<reference evidence="10 11" key="1">
    <citation type="submission" date="2017-07" db="EMBL/GenBank/DDBJ databases">
        <title>Complete genome sequence of Oryzomicrobium terrae TPP412.</title>
        <authorList>
            <person name="Chiu L.-W."/>
            <person name="Lo K.-J."/>
            <person name="Tsai Y.-M."/>
            <person name="Lin S.-S."/>
            <person name="Kuo C.-H."/>
            <person name="Liu C.-T."/>
        </authorList>
    </citation>
    <scope>NUCLEOTIDE SEQUENCE [LARGE SCALE GENOMIC DNA]</scope>
    <source>
        <strain evidence="10 11">TPP412</strain>
    </source>
</reference>
<dbReference type="Pfam" id="PF12698">
    <property type="entry name" value="ABC2_membrane_3"/>
    <property type="match status" value="1"/>
</dbReference>
<feature type="transmembrane region" description="Helical" evidence="8">
    <location>
        <begin position="367"/>
        <end position="385"/>
    </location>
</feature>
<keyword evidence="3" id="KW-0813">Transport</keyword>
<dbReference type="AlphaFoldDB" id="A0A5C1E8I6"/>
<feature type="domain" description="ABC transmembrane type-2" evidence="9">
    <location>
        <begin position="134"/>
        <end position="388"/>
    </location>
</feature>
<dbReference type="PANTHER" id="PTHR30294:SF38">
    <property type="entry name" value="TRANSPORT PERMEASE PROTEIN"/>
    <property type="match status" value="1"/>
</dbReference>
<evidence type="ECO:0000256" key="5">
    <source>
        <dbReference type="ARBA" id="ARBA00022692"/>
    </source>
</evidence>
<dbReference type="RefSeq" id="WP_149425575.1">
    <property type="nucleotide sequence ID" value="NZ_CP022579.1"/>
</dbReference>
<evidence type="ECO:0000256" key="1">
    <source>
        <dbReference type="ARBA" id="ARBA00004651"/>
    </source>
</evidence>
<evidence type="ECO:0000313" key="11">
    <source>
        <dbReference type="Proteomes" id="UP000323671"/>
    </source>
</evidence>
<proteinExistence type="inferred from homology"/>
<feature type="transmembrane region" description="Helical" evidence="8">
    <location>
        <begin position="275"/>
        <end position="300"/>
    </location>
</feature>
<dbReference type="InterPro" id="IPR013525">
    <property type="entry name" value="ABC2_TM"/>
</dbReference>
<comment type="subcellular location">
    <subcellularLocation>
        <location evidence="1">Cell membrane</location>
        <topology evidence="1">Multi-pass membrane protein</topology>
    </subcellularLocation>
</comment>
<comment type="similarity">
    <text evidence="2">Belongs to the ABC-2 integral membrane protein family.</text>
</comment>